<dbReference type="InterPro" id="IPR000719">
    <property type="entry name" value="Prot_kinase_dom"/>
</dbReference>
<comment type="subcellular location">
    <subcellularLocation>
        <location evidence="1">Membrane</location>
        <topology evidence="1">Single-pass membrane protein</topology>
    </subcellularLocation>
</comment>
<dbReference type="SUPFAM" id="SSF52058">
    <property type="entry name" value="L domain-like"/>
    <property type="match status" value="1"/>
</dbReference>
<dbReference type="PANTHER" id="PTHR48008">
    <property type="entry name" value="LEUCINE-RICH REPEAT RECEPTOR-LIKE PROTEIN KINASE IMK3-RELATED"/>
    <property type="match status" value="1"/>
</dbReference>
<gene>
    <name evidence="11" type="ORF">Nepgr_024852</name>
</gene>
<dbReference type="GO" id="GO:0004672">
    <property type="term" value="F:protein kinase activity"/>
    <property type="evidence" value="ECO:0007669"/>
    <property type="project" value="InterPro"/>
</dbReference>
<dbReference type="InterPro" id="IPR011009">
    <property type="entry name" value="Kinase-like_dom_sf"/>
</dbReference>
<dbReference type="AlphaFoldDB" id="A0AAD3Y0F9"/>
<keyword evidence="12" id="KW-1185">Reference proteome</keyword>
<evidence type="ECO:0000256" key="3">
    <source>
        <dbReference type="ARBA" id="ARBA00022614"/>
    </source>
</evidence>
<dbReference type="Pfam" id="PF00560">
    <property type="entry name" value="LRR_1"/>
    <property type="match status" value="3"/>
</dbReference>
<dbReference type="EMBL" id="BSYO01000025">
    <property type="protein sequence ID" value="GMH23009.1"/>
    <property type="molecule type" value="Genomic_DNA"/>
</dbReference>
<accession>A0AAD3Y0F9</accession>
<evidence type="ECO:0000256" key="6">
    <source>
        <dbReference type="ARBA" id="ARBA00022989"/>
    </source>
</evidence>
<dbReference type="Gene3D" id="1.10.510.10">
    <property type="entry name" value="Transferase(Phosphotransferase) domain 1"/>
    <property type="match status" value="1"/>
</dbReference>
<evidence type="ECO:0000256" key="9">
    <source>
        <dbReference type="SAM" id="Phobius"/>
    </source>
</evidence>
<proteinExistence type="inferred from homology"/>
<dbReference type="InterPro" id="IPR001611">
    <property type="entry name" value="Leu-rich_rpt"/>
</dbReference>
<name>A0AAD3Y0F9_NEPGR</name>
<evidence type="ECO:0000256" key="4">
    <source>
        <dbReference type="ARBA" id="ARBA00022692"/>
    </source>
</evidence>
<keyword evidence="6 9" id="KW-1133">Transmembrane helix</keyword>
<dbReference type="GO" id="GO:0016020">
    <property type="term" value="C:membrane"/>
    <property type="evidence" value="ECO:0007669"/>
    <property type="project" value="UniProtKB-SubCell"/>
</dbReference>
<dbReference type="InterPro" id="IPR052451">
    <property type="entry name" value="Ser/Thr_kinase-like"/>
</dbReference>
<dbReference type="Pfam" id="PF07714">
    <property type="entry name" value="PK_Tyr_Ser-Thr"/>
    <property type="match status" value="1"/>
</dbReference>
<evidence type="ECO:0000313" key="12">
    <source>
        <dbReference type="Proteomes" id="UP001279734"/>
    </source>
</evidence>
<dbReference type="Proteomes" id="UP001279734">
    <property type="component" value="Unassembled WGS sequence"/>
</dbReference>
<dbReference type="Gene3D" id="3.30.200.20">
    <property type="entry name" value="Phosphorylase Kinase, domain 1"/>
    <property type="match status" value="1"/>
</dbReference>
<evidence type="ECO:0000313" key="11">
    <source>
        <dbReference type="EMBL" id="GMH23009.1"/>
    </source>
</evidence>
<dbReference type="PANTHER" id="PTHR48008:SF2">
    <property type="entry name" value="PROBABLY INACTIVE LEUCINE-RICH REPEAT RECEPTOR-LIKE PROTEIN KINASE IMK2"/>
    <property type="match status" value="1"/>
</dbReference>
<keyword evidence="4 9" id="KW-0812">Transmembrane</keyword>
<keyword evidence="8" id="KW-0325">Glycoprotein</keyword>
<sequence length="595" mass="64503">MGQSQIVFVALLLSLSLLFNTTIFLVLFPILGKNQEKNRSFQLQALTADHNRFSGSIPPSLNSLDKLETFTVSHNQISGAIPDELGSVLRLRVLDLSSNFINGKLPPSLCNLSSLVTLNLSKNHLKGSIPPNISNISGITILDLSENDLTGEIPASISSLTNLTFLNVSYNDLSGVVPSPLSKAFNSTSFMGNPQLCGYSSSTPCSSPVGVPASENHHEKRKLRAKDVILVLIGALLAILLLFCCILLCCLLRKRTGKKGKYNSGVGEEAVPRTGAAAAAEGGKLVLFDGPIVFTAEDLLSATAEIMGKSTFGTVYKATLEDGNQVAVKRLKEKLAKSPKEFEIEAAALRKIRHPNLLAVRAFYVGPKGEKLLVYDYIPKGSLSSFLHARGPEMLIDWPTRMKIAVGITRGLHYLHDQENIIHGNLASSEIYIDDQTNPRIADYGISRLMVDDKGTTTATAGSTGYRAPELQKLKAATANTDIYSLGVILLELLTGKSPSEAVEGEDLPKWVTSMVKEEWTNEVFDLELMKDVSTTGDEMISTLKLALQLVDPSPDARPAVQEVIRQLEEINPNLAAISADDTAKETHQLEEIKP</sequence>
<feature type="transmembrane region" description="Helical" evidence="9">
    <location>
        <begin position="228"/>
        <end position="254"/>
    </location>
</feature>
<keyword evidence="7 9" id="KW-0472">Membrane</keyword>
<feature type="domain" description="Protein kinase" evidence="10">
    <location>
        <begin position="301"/>
        <end position="575"/>
    </location>
</feature>
<dbReference type="FunFam" id="3.80.10.10:FF:000111">
    <property type="entry name" value="LRR receptor-like serine/threonine-protein kinase ERECTA"/>
    <property type="match status" value="1"/>
</dbReference>
<organism evidence="11 12">
    <name type="scientific">Nepenthes gracilis</name>
    <name type="common">Slender pitcher plant</name>
    <dbReference type="NCBI Taxonomy" id="150966"/>
    <lineage>
        <taxon>Eukaryota</taxon>
        <taxon>Viridiplantae</taxon>
        <taxon>Streptophyta</taxon>
        <taxon>Embryophyta</taxon>
        <taxon>Tracheophyta</taxon>
        <taxon>Spermatophyta</taxon>
        <taxon>Magnoliopsida</taxon>
        <taxon>eudicotyledons</taxon>
        <taxon>Gunneridae</taxon>
        <taxon>Pentapetalae</taxon>
        <taxon>Caryophyllales</taxon>
        <taxon>Nepenthaceae</taxon>
        <taxon>Nepenthes</taxon>
    </lineage>
</organism>
<dbReference type="InterPro" id="IPR001245">
    <property type="entry name" value="Ser-Thr/Tyr_kinase_cat_dom"/>
</dbReference>
<dbReference type="GO" id="GO:0005524">
    <property type="term" value="F:ATP binding"/>
    <property type="evidence" value="ECO:0007669"/>
    <property type="project" value="InterPro"/>
</dbReference>
<reference evidence="11" key="1">
    <citation type="submission" date="2023-05" db="EMBL/GenBank/DDBJ databases">
        <title>Nepenthes gracilis genome sequencing.</title>
        <authorList>
            <person name="Fukushima K."/>
        </authorList>
    </citation>
    <scope>NUCLEOTIDE SEQUENCE</scope>
    <source>
        <strain evidence="11">SING2019-196</strain>
    </source>
</reference>
<dbReference type="Pfam" id="PF13855">
    <property type="entry name" value="LRR_8"/>
    <property type="match status" value="1"/>
</dbReference>
<keyword evidence="5" id="KW-0677">Repeat</keyword>
<dbReference type="PROSITE" id="PS50011">
    <property type="entry name" value="PROTEIN_KINASE_DOM"/>
    <property type="match status" value="1"/>
</dbReference>
<dbReference type="Gene3D" id="3.80.10.10">
    <property type="entry name" value="Ribonuclease Inhibitor"/>
    <property type="match status" value="1"/>
</dbReference>
<evidence type="ECO:0000256" key="8">
    <source>
        <dbReference type="ARBA" id="ARBA00023180"/>
    </source>
</evidence>
<feature type="transmembrane region" description="Helical" evidence="9">
    <location>
        <begin position="6"/>
        <end position="31"/>
    </location>
</feature>
<evidence type="ECO:0000256" key="7">
    <source>
        <dbReference type="ARBA" id="ARBA00023136"/>
    </source>
</evidence>
<dbReference type="InterPro" id="IPR032675">
    <property type="entry name" value="LRR_dom_sf"/>
</dbReference>
<evidence type="ECO:0000259" key="10">
    <source>
        <dbReference type="PROSITE" id="PS50011"/>
    </source>
</evidence>
<protein>
    <recommendedName>
        <fullName evidence="10">Protein kinase domain-containing protein</fullName>
    </recommendedName>
</protein>
<evidence type="ECO:0000256" key="2">
    <source>
        <dbReference type="ARBA" id="ARBA00009592"/>
    </source>
</evidence>
<comment type="similarity">
    <text evidence="2">Belongs to the RLP family.</text>
</comment>
<comment type="caution">
    <text evidence="11">The sequence shown here is derived from an EMBL/GenBank/DDBJ whole genome shotgun (WGS) entry which is preliminary data.</text>
</comment>
<dbReference type="SUPFAM" id="SSF56112">
    <property type="entry name" value="Protein kinase-like (PK-like)"/>
    <property type="match status" value="1"/>
</dbReference>
<keyword evidence="3" id="KW-0433">Leucine-rich repeat</keyword>
<evidence type="ECO:0000256" key="5">
    <source>
        <dbReference type="ARBA" id="ARBA00022737"/>
    </source>
</evidence>
<evidence type="ECO:0000256" key="1">
    <source>
        <dbReference type="ARBA" id="ARBA00004167"/>
    </source>
</evidence>